<evidence type="ECO:0000256" key="7">
    <source>
        <dbReference type="ARBA" id="ARBA00023284"/>
    </source>
</evidence>
<accession>A0A7L4HQ43</accession>
<dbReference type="InterPro" id="IPR036249">
    <property type="entry name" value="Thioredoxin-like_sf"/>
</dbReference>
<gene>
    <name evidence="9" type="primary">Glrx</name>
    <name evidence="9" type="ORF">SCOUMB_R12199</name>
</gene>
<sequence length="101" mass="11536">MADAFVESKLRDGRVTLFVKSGCPYCRNAKDLLKRYNFVPGGLEVCDIAEREDLQESLQRRTGRRTVPHVFFGRHCIGGLSDLESMRWKLPAILRQIGALR</sequence>
<dbReference type="EMBL" id="VZTL01018261">
    <property type="protein sequence ID" value="NXX54783.1"/>
    <property type="molecule type" value="Genomic_DNA"/>
</dbReference>
<dbReference type="InterPro" id="IPR014025">
    <property type="entry name" value="Glutaredoxin_subgr"/>
</dbReference>
<dbReference type="InterPro" id="IPR047185">
    <property type="entry name" value="GLRX1"/>
</dbReference>
<name>A0A7L4HQ43_SCOUM</name>
<dbReference type="AlphaFoldDB" id="A0A7L4HQ43"/>
<proteinExistence type="inferred from homology"/>
<evidence type="ECO:0000313" key="9">
    <source>
        <dbReference type="EMBL" id="NXX54783.1"/>
    </source>
</evidence>
<dbReference type="InterPro" id="IPR002109">
    <property type="entry name" value="Glutaredoxin"/>
</dbReference>
<dbReference type="PANTHER" id="PTHR46185">
    <property type="entry name" value="GLUTAREDOXIN-1"/>
    <property type="match status" value="1"/>
</dbReference>
<dbReference type="CDD" id="cd03419">
    <property type="entry name" value="GRX_GRXh_1_2_like"/>
    <property type="match status" value="1"/>
</dbReference>
<feature type="non-terminal residue" evidence="9">
    <location>
        <position position="1"/>
    </location>
</feature>
<evidence type="ECO:0000256" key="5">
    <source>
        <dbReference type="ARBA" id="ARBA00022982"/>
    </source>
</evidence>
<dbReference type="PROSITE" id="PS51354">
    <property type="entry name" value="GLUTAREDOXIN_2"/>
    <property type="match status" value="1"/>
</dbReference>
<evidence type="ECO:0000256" key="1">
    <source>
        <dbReference type="ARBA" id="ARBA00002549"/>
    </source>
</evidence>
<keyword evidence="5" id="KW-0249">Electron transport</keyword>
<dbReference type="PANTHER" id="PTHR46185:SF1">
    <property type="entry name" value="GLUTAREDOXIN-1"/>
    <property type="match status" value="1"/>
</dbReference>
<evidence type="ECO:0000256" key="2">
    <source>
        <dbReference type="ARBA" id="ARBA00007787"/>
    </source>
</evidence>
<dbReference type="PRINTS" id="PR00160">
    <property type="entry name" value="GLUTAREDOXIN"/>
</dbReference>
<protein>
    <recommendedName>
        <fullName evidence="3">Glutaredoxin-1</fullName>
    </recommendedName>
</protein>
<keyword evidence="6" id="KW-1015">Disulfide bond</keyword>
<evidence type="ECO:0000259" key="8">
    <source>
        <dbReference type="Pfam" id="PF00462"/>
    </source>
</evidence>
<organism evidence="9 10">
    <name type="scientific">Scopus umbretta</name>
    <name type="common">Hammerkop</name>
    <dbReference type="NCBI Taxonomy" id="33581"/>
    <lineage>
        <taxon>Eukaryota</taxon>
        <taxon>Metazoa</taxon>
        <taxon>Chordata</taxon>
        <taxon>Craniata</taxon>
        <taxon>Vertebrata</taxon>
        <taxon>Euteleostomi</taxon>
        <taxon>Archelosauria</taxon>
        <taxon>Archosauria</taxon>
        <taxon>Dinosauria</taxon>
        <taxon>Saurischia</taxon>
        <taxon>Theropoda</taxon>
        <taxon>Coelurosauria</taxon>
        <taxon>Aves</taxon>
        <taxon>Neognathae</taxon>
        <taxon>Neoaves</taxon>
        <taxon>Aequornithes</taxon>
        <taxon>Pelecaniformes</taxon>
        <taxon>Scopidae</taxon>
        <taxon>Scopus</taxon>
    </lineage>
</organism>
<dbReference type="GO" id="GO:0005739">
    <property type="term" value="C:mitochondrion"/>
    <property type="evidence" value="ECO:0007669"/>
    <property type="project" value="TreeGrafter"/>
</dbReference>
<comment type="similarity">
    <text evidence="2">Belongs to the glutaredoxin family.</text>
</comment>
<comment type="function">
    <text evidence="1">Has a glutathione-disulfide oxidoreductase activity in the presence of NADPH and glutathione reductase. Reduces low molecular weight disulfides and proteins.</text>
</comment>
<dbReference type="PROSITE" id="PS00195">
    <property type="entry name" value="GLUTAREDOXIN_1"/>
    <property type="match status" value="1"/>
</dbReference>
<evidence type="ECO:0000256" key="4">
    <source>
        <dbReference type="ARBA" id="ARBA00022448"/>
    </source>
</evidence>
<evidence type="ECO:0000313" key="10">
    <source>
        <dbReference type="Proteomes" id="UP000539032"/>
    </source>
</evidence>
<feature type="non-terminal residue" evidence="9">
    <location>
        <position position="101"/>
    </location>
</feature>
<dbReference type="Gene3D" id="3.40.30.10">
    <property type="entry name" value="Glutaredoxin"/>
    <property type="match status" value="1"/>
</dbReference>
<feature type="domain" description="Glutaredoxin" evidence="8">
    <location>
        <begin position="15"/>
        <end position="76"/>
    </location>
</feature>
<evidence type="ECO:0000256" key="6">
    <source>
        <dbReference type="ARBA" id="ARBA00023157"/>
    </source>
</evidence>
<dbReference type="Proteomes" id="UP000539032">
    <property type="component" value="Unassembled WGS sequence"/>
</dbReference>
<dbReference type="OrthoDB" id="418495at2759"/>
<evidence type="ECO:0000256" key="3">
    <source>
        <dbReference type="ARBA" id="ARBA00013662"/>
    </source>
</evidence>
<dbReference type="Pfam" id="PF00462">
    <property type="entry name" value="Glutaredoxin"/>
    <property type="match status" value="1"/>
</dbReference>
<dbReference type="SUPFAM" id="SSF52833">
    <property type="entry name" value="Thioredoxin-like"/>
    <property type="match status" value="1"/>
</dbReference>
<dbReference type="InterPro" id="IPR011767">
    <property type="entry name" value="GLR_AS"/>
</dbReference>
<reference evidence="9 10" key="1">
    <citation type="submission" date="2020-02" db="EMBL/GenBank/DDBJ databases">
        <title>Bird 10,000 Genomes (B10K) Project - Family phase.</title>
        <authorList>
            <person name="Zhang G."/>
        </authorList>
    </citation>
    <scope>NUCLEOTIDE SEQUENCE [LARGE SCALE GENOMIC DNA]</scope>
    <source>
        <strain evidence="9">B10K-DU-002-70</strain>
        <tissue evidence="9">Muscle</tissue>
    </source>
</reference>
<keyword evidence="7" id="KW-0676">Redox-active center</keyword>
<keyword evidence="4" id="KW-0813">Transport</keyword>
<dbReference type="GO" id="GO:0015038">
    <property type="term" value="F:glutathione disulfide oxidoreductase activity"/>
    <property type="evidence" value="ECO:0007669"/>
    <property type="project" value="TreeGrafter"/>
</dbReference>
<keyword evidence="10" id="KW-1185">Reference proteome</keyword>
<comment type="caution">
    <text evidence="9">The sequence shown here is derived from an EMBL/GenBank/DDBJ whole genome shotgun (WGS) entry which is preliminary data.</text>
</comment>